<keyword evidence="1" id="KW-0812">Transmembrane</keyword>
<feature type="transmembrane region" description="Helical" evidence="1">
    <location>
        <begin position="54"/>
        <end position="75"/>
    </location>
</feature>
<evidence type="ECO:0000313" key="2">
    <source>
        <dbReference type="EMBL" id="KRM19826.1"/>
    </source>
</evidence>
<feature type="transmembrane region" description="Helical" evidence="1">
    <location>
        <begin position="25"/>
        <end position="42"/>
    </location>
</feature>
<evidence type="ECO:0000256" key="1">
    <source>
        <dbReference type="SAM" id="Phobius"/>
    </source>
</evidence>
<keyword evidence="3" id="KW-1185">Reference proteome</keyword>
<protein>
    <submittedName>
        <fullName evidence="2">Uncharacterized protein</fullName>
    </submittedName>
</protein>
<dbReference type="Proteomes" id="UP000051217">
    <property type="component" value="Unassembled WGS sequence"/>
</dbReference>
<comment type="caution">
    <text evidence="2">The sequence shown here is derived from an EMBL/GenBank/DDBJ whole genome shotgun (WGS) entry which is preliminary data.</text>
</comment>
<keyword evidence="1" id="KW-1133">Transmembrane helix</keyword>
<gene>
    <name evidence="2" type="ORF">FC65_GL001190</name>
</gene>
<dbReference type="EMBL" id="AZFI01000267">
    <property type="protein sequence ID" value="KRM19826.1"/>
    <property type="molecule type" value="Genomic_DNA"/>
</dbReference>
<name>A0ABR5PIC1_9LACO</name>
<sequence length="219" mass="25189">MSTSFFPWESVKETFLGNIQFPYRLHSYASLMIAATTSFILQQIVKGKDKRTRFLMYVGFLIICGINYVGVIQTINNKERINSAQYLRPNKNGNVQPLQPSNLYKVDKNNFHNIFQYSVTFGESDYYPKKAVNRYGVPEYVGKEGRIWQKMALINNKRKSVQPIGTPNNLTYFIKNNQVATIDLPVVAYSKTYVYINGRRSNYSFSKRGTVSVRVNSGN</sequence>
<keyword evidence="1" id="KW-0472">Membrane</keyword>
<accession>A0ABR5PIC1</accession>
<evidence type="ECO:0000313" key="3">
    <source>
        <dbReference type="Proteomes" id="UP000051217"/>
    </source>
</evidence>
<organism evidence="2 3">
    <name type="scientific">Ligilactobacillus acidipiscis DSM 15836</name>
    <dbReference type="NCBI Taxonomy" id="1423716"/>
    <lineage>
        <taxon>Bacteria</taxon>
        <taxon>Bacillati</taxon>
        <taxon>Bacillota</taxon>
        <taxon>Bacilli</taxon>
        <taxon>Lactobacillales</taxon>
        <taxon>Lactobacillaceae</taxon>
        <taxon>Ligilactobacillus</taxon>
    </lineage>
</organism>
<reference evidence="2 3" key="1">
    <citation type="journal article" date="2015" name="Genome Announc.">
        <title>Expanding the biotechnology potential of lactobacilli through comparative genomics of 213 strains and associated genera.</title>
        <authorList>
            <person name="Sun Z."/>
            <person name="Harris H.M."/>
            <person name="McCann A."/>
            <person name="Guo C."/>
            <person name="Argimon S."/>
            <person name="Zhang W."/>
            <person name="Yang X."/>
            <person name="Jeffery I.B."/>
            <person name="Cooney J.C."/>
            <person name="Kagawa T.F."/>
            <person name="Liu W."/>
            <person name="Song Y."/>
            <person name="Salvetti E."/>
            <person name="Wrobel A."/>
            <person name="Rasinkangas P."/>
            <person name="Parkhill J."/>
            <person name="Rea M.C."/>
            <person name="O'Sullivan O."/>
            <person name="Ritari J."/>
            <person name="Douillard F.P."/>
            <person name="Paul Ross R."/>
            <person name="Yang R."/>
            <person name="Briner A.E."/>
            <person name="Felis G.E."/>
            <person name="de Vos W.M."/>
            <person name="Barrangou R."/>
            <person name="Klaenhammer T.R."/>
            <person name="Caufield P.W."/>
            <person name="Cui Y."/>
            <person name="Zhang H."/>
            <person name="O'Toole P.W."/>
        </authorList>
    </citation>
    <scope>NUCLEOTIDE SEQUENCE [LARGE SCALE GENOMIC DNA]</scope>
    <source>
        <strain evidence="2 3">DSM 15836</strain>
    </source>
</reference>
<dbReference type="RefSeq" id="WP_056972695.1">
    <property type="nucleotide sequence ID" value="NZ_AZFI01000267.1"/>
</dbReference>
<proteinExistence type="predicted"/>